<sequence>MTDVPEVRGRAEVDATAGRRGSAVLVAVAALVAGALVAGVVLGFRATGLVLGAGLVVVAVVRLTGSTRAAGPLAVRSRAVDAVVVLVLAAALVVLSLLTPGGDPRV</sequence>
<dbReference type="Proteomes" id="UP000555552">
    <property type="component" value="Unassembled WGS sequence"/>
</dbReference>
<keyword evidence="1" id="KW-0812">Transmembrane</keyword>
<evidence type="ECO:0000313" key="3">
    <source>
        <dbReference type="Proteomes" id="UP000555552"/>
    </source>
</evidence>
<gene>
    <name evidence="2" type="ORF">HLB09_04985</name>
</gene>
<comment type="caution">
    <text evidence="2">The sequence shown here is derived from an EMBL/GenBank/DDBJ whole genome shotgun (WGS) entry which is preliminary data.</text>
</comment>
<evidence type="ECO:0000313" key="2">
    <source>
        <dbReference type="EMBL" id="NNH22454.1"/>
    </source>
</evidence>
<feature type="transmembrane region" description="Helical" evidence="1">
    <location>
        <begin position="48"/>
        <end position="67"/>
    </location>
</feature>
<dbReference type="EMBL" id="JABEMA010000042">
    <property type="protein sequence ID" value="NNH22454.1"/>
    <property type="molecule type" value="Genomic_DNA"/>
</dbReference>
<protein>
    <submittedName>
        <fullName evidence="2">DUF3017 domain-containing protein</fullName>
    </submittedName>
</protein>
<feature type="transmembrane region" description="Helical" evidence="1">
    <location>
        <begin position="79"/>
        <end position="98"/>
    </location>
</feature>
<keyword evidence="3" id="KW-1185">Reference proteome</keyword>
<reference evidence="2 3" key="1">
    <citation type="submission" date="2020-05" db="EMBL/GenBank/DDBJ databases">
        <title>MicrobeNet Type strains.</title>
        <authorList>
            <person name="Nicholson A.C."/>
        </authorList>
    </citation>
    <scope>NUCLEOTIDE SEQUENCE [LARGE SCALE GENOMIC DNA]</scope>
    <source>
        <strain evidence="2 3">JCM 14547</strain>
    </source>
</reference>
<accession>A0A849BPG7</accession>
<dbReference type="RefSeq" id="WP_171202302.1">
    <property type="nucleotide sequence ID" value="NZ_BAAANP010000024.1"/>
</dbReference>
<dbReference type="AlphaFoldDB" id="A0A849BPG7"/>
<keyword evidence="1" id="KW-1133">Transmembrane helix</keyword>
<keyword evidence="1" id="KW-0472">Membrane</keyword>
<evidence type="ECO:0000256" key="1">
    <source>
        <dbReference type="SAM" id="Phobius"/>
    </source>
</evidence>
<proteinExistence type="predicted"/>
<organism evidence="2 3">
    <name type="scientific">Pseudokineococcus marinus</name>
    <dbReference type="NCBI Taxonomy" id="351215"/>
    <lineage>
        <taxon>Bacteria</taxon>
        <taxon>Bacillati</taxon>
        <taxon>Actinomycetota</taxon>
        <taxon>Actinomycetes</taxon>
        <taxon>Kineosporiales</taxon>
        <taxon>Kineosporiaceae</taxon>
        <taxon>Pseudokineococcus</taxon>
    </lineage>
</organism>
<name>A0A849BPG7_9ACTN</name>
<feature type="transmembrane region" description="Helical" evidence="1">
    <location>
        <begin position="21"/>
        <end position="42"/>
    </location>
</feature>
<dbReference type="Pfam" id="PF11222">
    <property type="entry name" value="DUF3017"/>
    <property type="match status" value="1"/>
</dbReference>
<dbReference type="InterPro" id="IPR021385">
    <property type="entry name" value="DUF3017"/>
</dbReference>